<protein>
    <submittedName>
        <fullName evidence="2">Uncharacterized protein</fullName>
    </submittedName>
</protein>
<gene>
    <name evidence="2" type="primary">Necator_chrV.g18989</name>
    <name evidence="2" type="ORF">RB195_014198</name>
</gene>
<sequence length="121" mass="13446">MISSVAGSSLDTNRRSADYGTEVRQRRDDYDDDLVTFQSEISMNVDTDESAQIIDHSVLKGQSRDVRIRPVYGQPTGSFDAIPYCRVDSAHNRIQLNVVVFVRTLAHCAANNAVKRITLGS</sequence>
<evidence type="ECO:0000313" key="2">
    <source>
        <dbReference type="EMBL" id="KAK6755672.1"/>
    </source>
</evidence>
<accession>A0ABR1DZ07</accession>
<evidence type="ECO:0000313" key="3">
    <source>
        <dbReference type="Proteomes" id="UP001303046"/>
    </source>
</evidence>
<dbReference type="EMBL" id="JAVFWL010000005">
    <property type="protein sequence ID" value="KAK6755672.1"/>
    <property type="molecule type" value="Genomic_DNA"/>
</dbReference>
<keyword evidence="3" id="KW-1185">Reference proteome</keyword>
<feature type="compositionally biased region" description="Basic and acidic residues" evidence="1">
    <location>
        <begin position="12"/>
        <end position="25"/>
    </location>
</feature>
<proteinExistence type="predicted"/>
<comment type="caution">
    <text evidence="2">The sequence shown here is derived from an EMBL/GenBank/DDBJ whole genome shotgun (WGS) entry which is preliminary data.</text>
</comment>
<name>A0ABR1DZ07_NECAM</name>
<feature type="compositionally biased region" description="Polar residues" evidence="1">
    <location>
        <begin position="1"/>
        <end position="11"/>
    </location>
</feature>
<dbReference type="Proteomes" id="UP001303046">
    <property type="component" value="Unassembled WGS sequence"/>
</dbReference>
<reference evidence="2 3" key="1">
    <citation type="submission" date="2023-08" db="EMBL/GenBank/DDBJ databases">
        <title>A Necator americanus chromosomal reference genome.</title>
        <authorList>
            <person name="Ilik V."/>
            <person name="Petrzelkova K.J."/>
            <person name="Pardy F."/>
            <person name="Fuh T."/>
            <person name="Niatou-Singa F.S."/>
            <person name="Gouil Q."/>
            <person name="Baker L."/>
            <person name="Ritchie M.E."/>
            <person name="Jex A.R."/>
            <person name="Gazzola D."/>
            <person name="Li H."/>
            <person name="Toshio Fujiwara R."/>
            <person name="Zhan B."/>
            <person name="Aroian R.V."/>
            <person name="Pafco B."/>
            <person name="Schwarz E.M."/>
        </authorList>
    </citation>
    <scope>NUCLEOTIDE SEQUENCE [LARGE SCALE GENOMIC DNA]</scope>
    <source>
        <strain evidence="2 3">Aroian</strain>
        <tissue evidence="2">Whole animal</tissue>
    </source>
</reference>
<feature type="region of interest" description="Disordered" evidence="1">
    <location>
        <begin position="1"/>
        <end position="25"/>
    </location>
</feature>
<evidence type="ECO:0000256" key="1">
    <source>
        <dbReference type="SAM" id="MobiDB-lite"/>
    </source>
</evidence>
<organism evidence="2 3">
    <name type="scientific">Necator americanus</name>
    <name type="common">Human hookworm</name>
    <dbReference type="NCBI Taxonomy" id="51031"/>
    <lineage>
        <taxon>Eukaryota</taxon>
        <taxon>Metazoa</taxon>
        <taxon>Ecdysozoa</taxon>
        <taxon>Nematoda</taxon>
        <taxon>Chromadorea</taxon>
        <taxon>Rhabditida</taxon>
        <taxon>Rhabditina</taxon>
        <taxon>Rhabditomorpha</taxon>
        <taxon>Strongyloidea</taxon>
        <taxon>Ancylostomatidae</taxon>
        <taxon>Bunostominae</taxon>
        <taxon>Necator</taxon>
    </lineage>
</organism>